<dbReference type="GeneID" id="77806253"/>
<feature type="region of interest" description="Disordered" evidence="1">
    <location>
        <begin position="1"/>
        <end position="156"/>
    </location>
</feature>
<evidence type="ECO:0000313" key="2">
    <source>
        <dbReference type="EMBL" id="WAQ81002.1"/>
    </source>
</evidence>
<keyword evidence="3" id="KW-1185">Reference proteome</keyword>
<sequence>MTAPNPQSTRKDPSGNKLSTGYATDQSETQNHRRSSRASSLVVAPNMVAVSSDSRLKLTRPGTQKQSAAAEDSADSGQSIEIEAQSEAEPVSDSEPVAAAKKTTKPKKKKKKVSTIPEKKTNTSSASKKKVNSKKTETTDHDFDQDTDEGSVVVRLQGGKARKDNIANIL</sequence>
<dbReference type="RefSeq" id="XP_053016557.1">
    <property type="nucleotide sequence ID" value="XM_053165358.1"/>
</dbReference>
<feature type="compositionally biased region" description="Basic and acidic residues" evidence="1">
    <location>
        <begin position="134"/>
        <end position="144"/>
    </location>
</feature>
<gene>
    <name evidence="2" type="ORF">PtA15_1A340</name>
</gene>
<proteinExistence type="predicted"/>
<name>A0ABY7CAQ3_9BASI</name>
<feature type="compositionally biased region" description="Basic residues" evidence="1">
    <location>
        <begin position="102"/>
        <end position="113"/>
    </location>
</feature>
<dbReference type="Proteomes" id="UP001164743">
    <property type="component" value="Chromosome 1A"/>
</dbReference>
<accession>A0ABY7CAQ3</accession>
<evidence type="ECO:0000256" key="1">
    <source>
        <dbReference type="SAM" id="MobiDB-lite"/>
    </source>
</evidence>
<dbReference type="EMBL" id="CP110421">
    <property type="protein sequence ID" value="WAQ81002.1"/>
    <property type="molecule type" value="Genomic_DNA"/>
</dbReference>
<organism evidence="2 3">
    <name type="scientific">Puccinia triticina</name>
    <dbReference type="NCBI Taxonomy" id="208348"/>
    <lineage>
        <taxon>Eukaryota</taxon>
        <taxon>Fungi</taxon>
        <taxon>Dikarya</taxon>
        <taxon>Basidiomycota</taxon>
        <taxon>Pucciniomycotina</taxon>
        <taxon>Pucciniomycetes</taxon>
        <taxon>Pucciniales</taxon>
        <taxon>Pucciniaceae</taxon>
        <taxon>Puccinia</taxon>
    </lineage>
</organism>
<feature type="compositionally biased region" description="Polar residues" evidence="1">
    <location>
        <begin position="16"/>
        <end position="29"/>
    </location>
</feature>
<evidence type="ECO:0000313" key="3">
    <source>
        <dbReference type="Proteomes" id="UP001164743"/>
    </source>
</evidence>
<protein>
    <submittedName>
        <fullName evidence="2">Uncharacterized protein</fullName>
    </submittedName>
</protein>
<reference evidence="2" key="1">
    <citation type="submission" date="2022-10" db="EMBL/GenBank/DDBJ databases">
        <title>Puccinia triticina Genome sequencing and assembly.</title>
        <authorList>
            <person name="Li C."/>
        </authorList>
    </citation>
    <scope>NUCLEOTIDE SEQUENCE</scope>
    <source>
        <strain evidence="2">Pt15</strain>
    </source>
</reference>